<sequence>MPAPNVLEADDRAQVMCHVREFLDDNSSRNS</sequence>
<evidence type="ECO:0000313" key="2">
    <source>
        <dbReference type="Proteomes" id="UP001234216"/>
    </source>
</evidence>
<protein>
    <submittedName>
        <fullName evidence="1">Uncharacterized protein</fullName>
    </submittedName>
</protein>
<comment type="caution">
    <text evidence="1">The sequence shown here is derived from an EMBL/GenBank/DDBJ whole genome shotgun (WGS) entry which is preliminary data.</text>
</comment>
<dbReference type="AlphaFoldDB" id="A0AAW8F6Y8"/>
<organism evidence="1 2">
    <name type="scientific">Streptomyces canus</name>
    <dbReference type="NCBI Taxonomy" id="58343"/>
    <lineage>
        <taxon>Bacteria</taxon>
        <taxon>Bacillati</taxon>
        <taxon>Actinomycetota</taxon>
        <taxon>Actinomycetes</taxon>
        <taxon>Kitasatosporales</taxon>
        <taxon>Streptomycetaceae</taxon>
        <taxon>Streptomyces</taxon>
        <taxon>Streptomyces aurantiacus group</taxon>
    </lineage>
</organism>
<name>A0AAW8F6Y8_9ACTN</name>
<proteinExistence type="predicted"/>
<gene>
    <name evidence="1" type="ORF">QFZ22_001130</name>
</gene>
<accession>A0AAW8F6Y8</accession>
<evidence type="ECO:0000313" key="1">
    <source>
        <dbReference type="EMBL" id="MDQ0905145.1"/>
    </source>
</evidence>
<dbReference type="EMBL" id="JAUSZV010000005">
    <property type="protein sequence ID" value="MDQ0905145.1"/>
    <property type="molecule type" value="Genomic_DNA"/>
</dbReference>
<dbReference type="Proteomes" id="UP001234216">
    <property type="component" value="Unassembled WGS sequence"/>
</dbReference>
<reference evidence="1" key="1">
    <citation type="submission" date="2023-07" db="EMBL/GenBank/DDBJ databases">
        <title>Comparative genomics of wheat-associated soil bacteria to identify genetic determinants of phenazine resistance.</title>
        <authorList>
            <person name="Mouncey N."/>
        </authorList>
    </citation>
    <scope>NUCLEOTIDE SEQUENCE</scope>
    <source>
        <strain evidence="1">V4I22</strain>
    </source>
</reference>